<evidence type="ECO:0000313" key="3">
    <source>
        <dbReference type="Proteomes" id="UP000887159"/>
    </source>
</evidence>
<feature type="region of interest" description="Disordered" evidence="1">
    <location>
        <begin position="45"/>
        <end position="66"/>
    </location>
</feature>
<comment type="caution">
    <text evidence="2">The sequence shown here is derived from an EMBL/GenBank/DDBJ whole genome shotgun (WGS) entry which is preliminary data.</text>
</comment>
<name>A0A8X6VBW5_TRICX</name>
<evidence type="ECO:0000313" key="2">
    <source>
        <dbReference type="EMBL" id="GFY01824.1"/>
    </source>
</evidence>
<proteinExistence type="predicted"/>
<keyword evidence="3" id="KW-1185">Reference proteome</keyword>
<dbReference type="EMBL" id="BMAU01021230">
    <property type="protein sequence ID" value="GFY01824.1"/>
    <property type="molecule type" value="Genomic_DNA"/>
</dbReference>
<dbReference type="Proteomes" id="UP000887159">
    <property type="component" value="Unassembled WGS sequence"/>
</dbReference>
<dbReference type="AlphaFoldDB" id="A0A8X6VBW5"/>
<reference evidence="2" key="1">
    <citation type="submission" date="2020-08" db="EMBL/GenBank/DDBJ databases">
        <title>Multicomponent nature underlies the extraordinary mechanical properties of spider dragline silk.</title>
        <authorList>
            <person name="Kono N."/>
            <person name="Nakamura H."/>
            <person name="Mori M."/>
            <person name="Yoshida Y."/>
            <person name="Ohtoshi R."/>
            <person name="Malay A.D."/>
            <person name="Moran D.A.P."/>
            <person name="Tomita M."/>
            <person name="Numata K."/>
            <person name="Arakawa K."/>
        </authorList>
    </citation>
    <scope>NUCLEOTIDE SEQUENCE</scope>
</reference>
<organism evidence="2 3">
    <name type="scientific">Trichonephila clavipes</name>
    <name type="common">Golden silk orbweaver</name>
    <name type="synonym">Nephila clavipes</name>
    <dbReference type="NCBI Taxonomy" id="2585209"/>
    <lineage>
        <taxon>Eukaryota</taxon>
        <taxon>Metazoa</taxon>
        <taxon>Ecdysozoa</taxon>
        <taxon>Arthropoda</taxon>
        <taxon>Chelicerata</taxon>
        <taxon>Arachnida</taxon>
        <taxon>Araneae</taxon>
        <taxon>Araneomorphae</taxon>
        <taxon>Entelegynae</taxon>
        <taxon>Araneoidea</taxon>
        <taxon>Nephilidae</taxon>
        <taxon>Trichonephila</taxon>
    </lineage>
</organism>
<protein>
    <submittedName>
        <fullName evidence="2">Uncharacterized protein</fullName>
    </submittedName>
</protein>
<gene>
    <name evidence="2" type="ORF">TNCV_1468131</name>
</gene>
<sequence length="66" mass="7187">MNRNCVFSADLNCKVQCVVKAPKSEGVVDPKSDERRLVSLLLSGSRGRKSAPKEIPLDAFGGSRRL</sequence>
<accession>A0A8X6VBW5</accession>
<evidence type="ECO:0000256" key="1">
    <source>
        <dbReference type="SAM" id="MobiDB-lite"/>
    </source>
</evidence>